<evidence type="ECO:0000256" key="2">
    <source>
        <dbReference type="ARBA" id="ARBA00007884"/>
    </source>
</evidence>
<evidence type="ECO:0000256" key="1">
    <source>
        <dbReference type="ARBA" id="ARBA00004173"/>
    </source>
</evidence>
<dbReference type="Pfam" id="PF08547">
    <property type="entry name" value="CIA30"/>
    <property type="match status" value="1"/>
</dbReference>
<evidence type="ECO:0000256" key="3">
    <source>
        <dbReference type="ARBA" id="ARBA00023128"/>
    </source>
</evidence>
<gene>
    <name evidence="6" type="ORF">JKP88DRAFT_220884</name>
</gene>
<dbReference type="OrthoDB" id="187565at2759"/>
<keyword evidence="7" id="KW-1185">Reference proteome</keyword>
<dbReference type="InterPro" id="IPR013857">
    <property type="entry name" value="NADH-UbQ_OxRdtase-assoc_prot30"/>
</dbReference>
<dbReference type="PANTHER" id="PTHR13194">
    <property type="entry name" value="COMPLEX I INTERMEDIATE-ASSOCIATED PROTEIN 30"/>
    <property type="match status" value="1"/>
</dbReference>
<sequence>MAGLVRAWRRMFPTVTDLLRPPALEDLHLYDMSKKAAIKEWYTATDKPAGGRSACTVDWHDAEGGFMRFSGTVSGVMGRTMARSGFCATRSPKRWRGVDLTEYEGLALKVRTDGRHYAVNIEPQTYFDTDLYQGYIIAPAGLWTVVTLPFDGLMHTSRGRVVDESRPLDAVHLLSLGFSIFKEIDKGREGPFQLDVQWVRARQRVENSRAGRERLQRAKLIDPRSRTAEQEELVAKGTTVVDPPIDTSRDLPRQ</sequence>
<dbReference type="GO" id="GO:0006120">
    <property type="term" value="P:mitochondrial electron transport, NADH to ubiquinone"/>
    <property type="evidence" value="ECO:0007669"/>
    <property type="project" value="TreeGrafter"/>
</dbReference>
<keyword evidence="3" id="KW-0496">Mitochondrion</keyword>
<dbReference type="PANTHER" id="PTHR13194:SF18">
    <property type="entry name" value="COMPLEX I INTERMEDIATE-ASSOCIATED PROTEIN 30, MITOCHONDRIAL"/>
    <property type="match status" value="1"/>
</dbReference>
<dbReference type="GO" id="GO:0005739">
    <property type="term" value="C:mitochondrion"/>
    <property type="evidence" value="ECO:0007669"/>
    <property type="project" value="UniProtKB-SubCell"/>
</dbReference>
<keyword evidence="4" id="KW-0143">Chaperone</keyword>
<dbReference type="SUPFAM" id="SSF49785">
    <property type="entry name" value="Galactose-binding domain-like"/>
    <property type="match status" value="1"/>
</dbReference>
<evidence type="ECO:0000256" key="4">
    <source>
        <dbReference type="ARBA" id="ARBA00023186"/>
    </source>
</evidence>
<evidence type="ECO:0000313" key="7">
    <source>
        <dbReference type="Proteomes" id="UP000664859"/>
    </source>
</evidence>
<evidence type="ECO:0000259" key="5">
    <source>
        <dbReference type="Pfam" id="PF08547"/>
    </source>
</evidence>
<reference evidence="6" key="1">
    <citation type="submission" date="2021-02" db="EMBL/GenBank/DDBJ databases">
        <title>First Annotated Genome of the Yellow-green Alga Tribonema minus.</title>
        <authorList>
            <person name="Mahan K.M."/>
        </authorList>
    </citation>
    <scope>NUCLEOTIDE SEQUENCE</scope>
    <source>
        <strain evidence="6">UTEX B ZZ1240</strain>
    </source>
</reference>
<comment type="caution">
    <text evidence="6">The sequence shown here is derived from an EMBL/GenBank/DDBJ whole genome shotgun (WGS) entry which is preliminary data.</text>
</comment>
<comment type="similarity">
    <text evidence="2">Belongs to the CIA30 family.</text>
</comment>
<protein>
    <submittedName>
        <fullName evidence="6">Complex I intermediate-associated protein 30-domain-containing protein</fullName>
    </submittedName>
</protein>
<accession>A0A835YW63</accession>
<evidence type="ECO:0000313" key="6">
    <source>
        <dbReference type="EMBL" id="KAG5182541.1"/>
    </source>
</evidence>
<feature type="domain" description="NADH:ubiquinone oxidoreductase intermediate-associated protein 30" evidence="5">
    <location>
        <begin position="31"/>
        <end position="196"/>
    </location>
</feature>
<dbReference type="EMBL" id="JAFCMP010000235">
    <property type="protein sequence ID" value="KAG5182541.1"/>
    <property type="molecule type" value="Genomic_DNA"/>
</dbReference>
<dbReference type="Proteomes" id="UP000664859">
    <property type="component" value="Unassembled WGS sequence"/>
</dbReference>
<dbReference type="GO" id="GO:0051082">
    <property type="term" value="F:unfolded protein binding"/>
    <property type="evidence" value="ECO:0007669"/>
    <property type="project" value="TreeGrafter"/>
</dbReference>
<dbReference type="InterPro" id="IPR039131">
    <property type="entry name" value="NDUFAF1"/>
</dbReference>
<dbReference type="InterPro" id="IPR008979">
    <property type="entry name" value="Galactose-bd-like_sf"/>
</dbReference>
<name>A0A835YW63_9STRA</name>
<dbReference type="AlphaFoldDB" id="A0A835YW63"/>
<organism evidence="6 7">
    <name type="scientific">Tribonema minus</name>
    <dbReference type="NCBI Taxonomy" id="303371"/>
    <lineage>
        <taxon>Eukaryota</taxon>
        <taxon>Sar</taxon>
        <taxon>Stramenopiles</taxon>
        <taxon>Ochrophyta</taxon>
        <taxon>PX clade</taxon>
        <taxon>Xanthophyceae</taxon>
        <taxon>Tribonematales</taxon>
        <taxon>Tribonemataceae</taxon>
        <taxon>Tribonema</taxon>
    </lineage>
</organism>
<proteinExistence type="inferred from homology"/>
<dbReference type="GO" id="GO:0032981">
    <property type="term" value="P:mitochondrial respiratory chain complex I assembly"/>
    <property type="evidence" value="ECO:0007669"/>
    <property type="project" value="TreeGrafter"/>
</dbReference>
<comment type="subcellular location">
    <subcellularLocation>
        <location evidence="1">Mitochondrion</location>
    </subcellularLocation>
</comment>